<reference evidence="2" key="1">
    <citation type="journal article" date="2020" name="Stud. Mycol.">
        <title>101 Dothideomycetes genomes: a test case for predicting lifestyles and emergence of pathogens.</title>
        <authorList>
            <person name="Haridas S."/>
            <person name="Albert R."/>
            <person name="Binder M."/>
            <person name="Bloem J."/>
            <person name="Labutti K."/>
            <person name="Salamov A."/>
            <person name="Andreopoulos B."/>
            <person name="Baker S."/>
            <person name="Barry K."/>
            <person name="Bills G."/>
            <person name="Bluhm B."/>
            <person name="Cannon C."/>
            <person name="Castanera R."/>
            <person name="Culley D."/>
            <person name="Daum C."/>
            <person name="Ezra D."/>
            <person name="Gonzalez J."/>
            <person name="Henrissat B."/>
            <person name="Kuo A."/>
            <person name="Liang C."/>
            <person name="Lipzen A."/>
            <person name="Lutzoni F."/>
            <person name="Magnuson J."/>
            <person name="Mondo S."/>
            <person name="Nolan M."/>
            <person name="Ohm R."/>
            <person name="Pangilinan J."/>
            <person name="Park H.-J."/>
            <person name="Ramirez L."/>
            <person name="Alfaro M."/>
            <person name="Sun H."/>
            <person name="Tritt A."/>
            <person name="Yoshinaga Y."/>
            <person name="Zwiers L.-H."/>
            <person name="Turgeon B."/>
            <person name="Goodwin S."/>
            <person name="Spatafora J."/>
            <person name="Crous P."/>
            <person name="Grigoriev I."/>
        </authorList>
    </citation>
    <scope>NUCLEOTIDE SEQUENCE</scope>
    <source>
        <strain evidence="2">CBS 627.86</strain>
    </source>
</reference>
<feature type="region of interest" description="Disordered" evidence="1">
    <location>
        <begin position="184"/>
        <end position="239"/>
    </location>
</feature>
<name>A0A6A5ZJF7_9PLEO</name>
<evidence type="ECO:0000256" key="1">
    <source>
        <dbReference type="SAM" id="MobiDB-lite"/>
    </source>
</evidence>
<accession>A0A6A5ZJF7</accession>
<dbReference type="AlphaFoldDB" id="A0A6A5ZJF7"/>
<organism evidence="2 3">
    <name type="scientific">Lophiotrema nucula</name>
    <dbReference type="NCBI Taxonomy" id="690887"/>
    <lineage>
        <taxon>Eukaryota</taxon>
        <taxon>Fungi</taxon>
        <taxon>Dikarya</taxon>
        <taxon>Ascomycota</taxon>
        <taxon>Pezizomycotina</taxon>
        <taxon>Dothideomycetes</taxon>
        <taxon>Pleosporomycetidae</taxon>
        <taxon>Pleosporales</taxon>
        <taxon>Lophiotremataceae</taxon>
        <taxon>Lophiotrema</taxon>
    </lineage>
</organism>
<dbReference type="Proteomes" id="UP000799770">
    <property type="component" value="Unassembled WGS sequence"/>
</dbReference>
<keyword evidence="3" id="KW-1185">Reference proteome</keyword>
<dbReference type="EMBL" id="ML977315">
    <property type="protein sequence ID" value="KAF2119712.1"/>
    <property type="molecule type" value="Genomic_DNA"/>
</dbReference>
<dbReference type="OrthoDB" id="3778454at2759"/>
<sequence>MASVLQSPISAEFSQSMAYDAAKMDMTHLSGMTITDLIKEPQINLISASIPSSKRASISQTPSNRMSVASVSTTKSALRHSNQILVEMLQNIQTELSAHRTIMLDIQHRVSHLEHESVASISSDAPQQAALQALEGRPSKRNSKLVPPEGATWWQACQNFAKNSETPMSATEFLRTPKRFSGFDWQFGPNASRPHTPPPDVDELPPLTPTSEEGEGEQSDVDTPRASLDNFITSTPRPTDEQLELDIKEHTVEIGKTKLPPAPILLPPPAGKPISVTEPVLPIDQFNNSQRYYKGVRSSATFRALLKHKATDKEHHVLIHFHKRADLKDIDDES</sequence>
<evidence type="ECO:0000313" key="3">
    <source>
        <dbReference type="Proteomes" id="UP000799770"/>
    </source>
</evidence>
<evidence type="ECO:0000313" key="2">
    <source>
        <dbReference type="EMBL" id="KAF2119712.1"/>
    </source>
</evidence>
<protein>
    <submittedName>
        <fullName evidence="2">Uncharacterized protein</fullName>
    </submittedName>
</protein>
<proteinExistence type="predicted"/>
<gene>
    <name evidence="2" type="ORF">BDV96DRAFT_568072</name>
</gene>